<dbReference type="PANTHER" id="PTHR21454:SF31">
    <property type="entry name" value="DIPHTHAMIDE BIOSYNTHESIS PROTEIN 3"/>
    <property type="match status" value="1"/>
</dbReference>
<dbReference type="GO" id="GO:0017183">
    <property type="term" value="P:protein histidyl modification to diphthamide"/>
    <property type="evidence" value="ECO:0007669"/>
    <property type="project" value="UniProtKB-UniPathway"/>
</dbReference>
<dbReference type="InParanoid" id="A0A0D2AIE2"/>
<dbReference type="HOGENOM" id="CLU_155991_4_1_1"/>
<evidence type="ECO:0000259" key="9">
    <source>
        <dbReference type="PROSITE" id="PS51074"/>
    </source>
</evidence>
<evidence type="ECO:0000313" key="11">
    <source>
        <dbReference type="Proteomes" id="UP000053259"/>
    </source>
</evidence>
<evidence type="ECO:0000256" key="5">
    <source>
        <dbReference type="ARBA" id="ARBA00024032"/>
    </source>
</evidence>
<feature type="domain" description="DPH-type MB" evidence="9">
    <location>
        <begin position="3"/>
        <end position="59"/>
    </location>
</feature>
<evidence type="ECO:0000256" key="8">
    <source>
        <dbReference type="ARBA" id="ARBA00048125"/>
    </source>
</evidence>
<gene>
    <name evidence="10" type="ORF">PV09_02798</name>
</gene>
<evidence type="ECO:0000256" key="1">
    <source>
        <dbReference type="ARBA" id="ARBA00001954"/>
    </source>
</evidence>
<sequence length="80" mass="8977">MGVYEEVEIEEMVYDPVLEIYHYPCPCGDRFEISVADMRDGEDIARCPSCSLEILVIFEAKDLPPEKKPDEPAKAVTVAA</sequence>
<dbReference type="Pfam" id="PF05207">
    <property type="entry name" value="Zn_ribbon_CSL"/>
    <property type="match status" value="1"/>
</dbReference>
<evidence type="ECO:0000256" key="2">
    <source>
        <dbReference type="ARBA" id="ARBA00005156"/>
    </source>
</evidence>
<dbReference type="OrthoDB" id="66964at2759"/>
<evidence type="ECO:0000256" key="3">
    <source>
        <dbReference type="ARBA" id="ARBA00022723"/>
    </source>
</evidence>
<protein>
    <recommendedName>
        <fullName evidence="7">Diphthamide biosynthesis protein 3</fullName>
    </recommendedName>
</protein>
<dbReference type="UniPathway" id="UPA00559"/>
<keyword evidence="11" id="KW-1185">Reference proteome</keyword>
<dbReference type="STRING" id="253628.A0A0D2AIE2"/>
<evidence type="ECO:0000256" key="7">
    <source>
        <dbReference type="ARBA" id="ARBA00041070"/>
    </source>
</evidence>
<organism evidence="10 11">
    <name type="scientific">Verruconis gallopava</name>
    <dbReference type="NCBI Taxonomy" id="253628"/>
    <lineage>
        <taxon>Eukaryota</taxon>
        <taxon>Fungi</taxon>
        <taxon>Dikarya</taxon>
        <taxon>Ascomycota</taxon>
        <taxon>Pezizomycotina</taxon>
        <taxon>Dothideomycetes</taxon>
        <taxon>Pleosporomycetidae</taxon>
        <taxon>Venturiales</taxon>
        <taxon>Sympoventuriaceae</taxon>
        <taxon>Verruconis</taxon>
    </lineage>
</organism>
<dbReference type="RefSeq" id="XP_016216204.1">
    <property type="nucleotide sequence ID" value="XM_016355898.1"/>
</dbReference>
<comment type="cofactor">
    <cofactor evidence="1">
        <name>Fe(2+)</name>
        <dbReference type="ChEBI" id="CHEBI:29033"/>
    </cofactor>
</comment>
<dbReference type="FunFam" id="3.10.660.10:FF:000001">
    <property type="entry name" value="Diphthamide biosynthesis 3"/>
    <property type="match status" value="1"/>
</dbReference>
<dbReference type="PANTHER" id="PTHR21454">
    <property type="entry name" value="DPH3 HOMOLOG-RELATED"/>
    <property type="match status" value="1"/>
</dbReference>
<dbReference type="AlphaFoldDB" id="A0A0D2AIE2"/>
<dbReference type="InterPro" id="IPR036671">
    <property type="entry name" value="DPH_MB_sf"/>
</dbReference>
<accession>A0A0D2AIE2</accession>
<evidence type="ECO:0000256" key="4">
    <source>
        <dbReference type="ARBA" id="ARBA00023004"/>
    </source>
</evidence>
<dbReference type="GO" id="GO:0046872">
    <property type="term" value="F:metal ion binding"/>
    <property type="evidence" value="ECO:0007669"/>
    <property type="project" value="UniProtKB-KW"/>
</dbReference>
<dbReference type="Gene3D" id="3.10.660.10">
    <property type="entry name" value="DPH Zinc finger"/>
    <property type="match status" value="1"/>
</dbReference>
<evidence type="ECO:0000256" key="6">
    <source>
        <dbReference type="ARBA" id="ARBA00036267"/>
    </source>
</evidence>
<keyword evidence="4" id="KW-0408">Iron</keyword>
<dbReference type="SUPFAM" id="SSF144217">
    <property type="entry name" value="CSL zinc finger"/>
    <property type="match status" value="1"/>
</dbReference>
<dbReference type="GeneID" id="27310771"/>
<dbReference type="EMBL" id="KN847535">
    <property type="protein sequence ID" value="KIW06335.1"/>
    <property type="molecule type" value="Genomic_DNA"/>
</dbReference>
<dbReference type="PROSITE" id="PS51074">
    <property type="entry name" value="DPH_MB"/>
    <property type="match status" value="1"/>
</dbReference>
<dbReference type="FunCoup" id="A0A0D2AIE2">
    <property type="interactions" value="333"/>
</dbReference>
<keyword evidence="3" id="KW-0479">Metal-binding</keyword>
<dbReference type="Proteomes" id="UP000053259">
    <property type="component" value="Unassembled WGS sequence"/>
</dbReference>
<comment type="similarity">
    <text evidence="5">Belongs to the DPH3 family.</text>
</comment>
<dbReference type="VEuPathDB" id="FungiDB:PV09_02798"/>
<comment type="catalytic activity">
    <reaction evidence="6">
        <text>[3Fe-4S](1+)-[protein] + Fe(2+)-[Dph3] = [3Fe-4S](0)-[protein] + Fe(3+)-[Dph3]</text>
        <dbReference type="Rhea" id="RHEA:71235"/>
        <dbReference type="Rhea" id="RHEA-COMP:17996"/>
        <dbReference type="Rhea" id="RHEA-COMP:17997"/>
        <dbReference type="Rhea" id="RHEA-COMP:18002"/>
        <dbReference type="Rhea" id="RHEA-COMP:18003"/>
        <dbReference type="ChEBI" id="CHEBI:29033"/>
        <dbReference type="ChEBI" id="CHEBI:29034"/>
        <dbReference type="ChEBI" id="CHEBI:33751"/>
        <dbReference type="ChEBI" id="CHEBI:47402"/>
        <dbReference type="ChEBI" id="CHEBI:83228"/>
    </reaction>
</comment>
<comment type="catalytic activity">
    <reaction evidence="8">
        <text>2 [3Fe-4S](0)-[protein] + 2 Fe(2+)-[Dph3] + NADH = 2 [4Fe-4S](1+)-[protein] + 2 [Dph3] + NAD(+) + H(+)</text>
        <dbReference type="Rhea" id="RHEA:71239"/>
        <dbReference type="Rhea" id="RHEA-COMP:17997"/>
        <dbReference type="Rhea" id="RHEA-COMP:17998"/>
        <dbReference type="Rhea" id="RHEA-COMP:18001"/>
        <dbReference type="Rhea" id="RHEA-COMP:18002"/>
        <dbReference type="ChEBI" id="CHEBI:15378"/>
        <dbReference type="ChEBI" id="CHEBI:29033"/>
        <dbReference type="ChEBI" id="CHEBI:33723"/>
        <dbReference type="ChEBI" id="CHEBI:47402"/>
        <dbReference type="ChEBI" id="CHEBI:57540"/>
        <dbReference type="ChEBI" id="CHEBI:57945"/>
        <dbReference type="ChEBI" id="CHEBI:83228"/>
    </reaction>
</comment>
<comment type="pathway">
    <text evidence="2">Protein modification; peptidyl-diphthamide biosynthesis.</text>
</comment>
<proteinExistence type="inferred from homology"/>
<name>A0A0D2AIE2_9PEZI</name>
<reference evidence="10 11" key="1">
    <citation type="submission" date="2015-01" db="EMBL/GenBank/DDBJ databases">
        <title>The Genome Sequence of Ochroconis gallopava CBS43764.</title>
        <authorList>
            <consortium name="The Broad Institute Genomics Platform"/>
            <person name="Cuomo C."/>
            <person name="de Hoog S."/>
            <person name="Gorbushina A."/>
            <person name="Stielow B."/>
            <person name="Teixiera M."/>
            <person name="Abouelleil A."/>
            <person name="Chapman S.B."/>
            <person name="Priest M."/>
            <person name="Young S.K."/>
            <person name="Wortman J."/>
            <person name="Nusbaum C."/>
            <person name="Birren B."/>
        </authorList>
    </citation>
    <scope>NUCLEOTIDE SEQUENCE [LARGE SCALE GENOMIC DNA]</scope>
    <source>
        <strain evidence="10 11">CBS 43764</strain>
    </source>
</reference>
<dbReference type="InterPro" id="IPR007872">
    <property type="entry name" value="DPH_MB_dom"/>
</dbReference>
<evidence type="ECO:0000313" key="10">
    <source>
        <dbReference type="EMBL" id="KIW06335.1"/>
    </source>
</evidence>
<dbReference type="InterPro" id="IPR044248">
    <property type="entry name" value="DPH3/4-like"/>
</dbReference>